<reference evidence="3" key="1">
    <citation type="submission" date="2017-09" db="EMBL/GenBank/DDBJ databases">
        <authorList>
            <person name="Feng G."/>
            <person name="Zhu H."/>
        </authorList>
    </citation>
    <scope>NUCLEOTIDE SEQUENCE [LARGE SCALE GENOMIC DNA]</scope>
    <source>
        <strain evidence="3">1PNM-20</strain>
    </source>
</reference>
<evidence type="ECO:0000313" key="3">
    <source>
        <dbReference type="Proteomes" id="UP000218151"/>
    </source>
</evidence>
<evidence type="ECO:0000313" key="2">
    <source>
        <dbReference type="EMBL" id="PAX08735.1"/>
    </source>
</evidence>
<keyword evidence="3" id="KW-1185">Reference proteome</keyword>
<organism evidence="2 3">
    <name type="scientific">Sphingomonas lenta</name>
    <dbReference type="NCBI Taxonomy" id="1141887"/>
    <lineage>
        <taxon>Bacteria</taxon>
        <taxon>Pseudomonadati</taxon>
        <taxon>Pseudomonadota</taxon>
        <taxon>Alphaproteobacteria</taxon>
        <taxon>Sphingomonadales</taxon>
        <taxon>Sphingomonadaceae</taxon>
        <taxon>Sphingomonas</taxon>
    </lineage>
</organism>
<feature type="transmembrane region" description="Helical" evidence="1">
    <location>
        <begin position="35"/>
        <end position="55"/>
    </location>
</feature>
<dbReference type="EMBL" id="NSLI01000002">
    <property type="protein sequence ID" value="PAX08735.1"/>
    <property type="molecule type" value="Genomic_DNA"/>
</dbReference>
<sequence>MTRTRTELFFMASGLLVAYLLTRVCAWSYPLGAHVVWWCGAAAMVATVLMGLGPLRRAWRADMADA</sequence>
<comment type="caution">
    <text evidence="2">The sequence shown here is derived from an EMBL/GenBank/DDBJ whole genome shotgun (WGS) entry which is preliminary data.</text>
</comment>
<dbReference type="RefSeq" id="WP_095997246.1">
    <property type="nucleotide sequence ID" value="NZ_NSLI01000002.1"/>
</dbReference>
<keyword evidence="1" id="KW-0812">Transmembrane</keyword>
<name>A0A2A2SHP6_9SPHN</name>
<evidence type="ECO:0000256" key="1">
    <source>
        <dbReference type="SAM" id="Phobius"/>
    </source>
</evidence>
<keyword evidence="1" id="KW-0472">Membrane</keyword>
<dbReference type="OrthoDB" id="7584508at2"/>
<dbReference type="Proteomes" id="UP000218151">
    <property type="component" value="Unassembled WGS sequence"/>
</dbReference>
<dbReference type="AlphaFoldDB" id="A0A2A2SHP6"/>
<proteinExistence type="predicted"/>
<gene>
    <name evidence="2" type="ORF">CKY28_05075</name>
</gene>
<feature type="transmembrane region" description="Helical" evidence="1">
    <location>
        <begin position="7"/>
        <end position="29"/>
    </location>
</feature>
<keyword evidence="1" id="KW-1133">Transmembrane helix</keyword>
<protein>
    <submittedName>
        <fullName evidence="2">Uncharacterized protein</fullName>
    </submittedName>
</protein>
<accession>A0A2A2SHP6</accession>